<evidence type="ECO:0000256" key="6">
    <source>
        <dbReference type="ARBA" id="ARBA00031242"/>
    </source>
</evidence>
<organism evidence="9 10">
    <name type="scientific">Mycena alexandri</name>
    <dbReference type="NCBI Taxonomy" id="1745969"/>
    <lineage>
        <taxon>Eukaryota</taxon>
        <taxon>Fungi</taxon>
        <taxon>Dikarya</taxon>
        <taxon>Basidiomycota</taxon>
        <taxon>Agaricomycotina</taxon>
        <taxon>Agaricomycetes</taxon>
        <taxon>Agaricomycetidae</taxon>
        <taxon>Agaricales</taxon>
        <taxon>Marasmiineae</taxon>
        <taxon>Mycenaceae</taxon>
        <taxon>Mycena</taxon>
    </lineage>
</organism>
<dbReference type="Gene3D" id="3.40.630.170">
    <property type="match status" value="1"/>
</dbReference>
<sequence length="106" mass="12291">MGSQTFRLLQEWHFGVRVSTTKKLVAFISGVPMTLGSFHSEINYICVHKKLRSKRLAPVLIKEVTRPSTRNISSHIHRWRCNPYTDLCLLVLPSFFQHPKTPCAWI</sequence>
<dbReference type="GO" id="GO:0005737">
    <property type="term" value="C:cytoplasm"/>
    <property type="evidence" value="ECO:0007669"/>
    <property type="project" value="TreeGrafter"/>
</dbReference>
<evidence type="ECO:0000256" key="4">
    <source>
        <dbReference type="ARBA" id="ARBA00022679"/>
    </source>
</evidence>
<accession>A0AAD6THV3</accession>
<dbReference type="AlphaFoldDB" id="A0AAD6THV3"/>
<dbReference type="PANTHER" id="PTHR11377:SF5">
    <property type="entry name" value="GLYCYLPEPTIDE N-TETRADECANOYLTRANSFERASE"/>
    <property type="match status" value="1"/>
</dbReference>
<reference evidence="9" key="1">
    <citation type="submission" date="2023-03" db="EMBL/GenBank/DDBJ databases">
        <title>Massive genome expansion in bonnet fungi (Mycena s.s.) driven by repeated elements and novel gene families across ecological guilds.</title>
        <authorList>
            <consortium name="Lawrence Berkeley National Laboratory"/>
            <person name="Harder C.B."/>
            <person name="Miyauchi S."/>
            <person name="Viragh M."/>
            <person name="Kuo A."/>
            <person name="Thoen E."/>
            <person name="Andreopoulos B."/>
            <person name="Lu D."/>
            <person name="Skrede I."/>
            <person name="Drula E."/>
            <person name="Henrissat B."/>
            <person name="Morin E."/>
            <person name="Kohler A."/>
            <person name="Barry K."/>
            <person name="LaButti K."/>
            <person name="Morin E."/>
            <person name="Salamov A."/>
            <person name="Lipzen A."/>
            <person name="Mereny Z."/>
            <person name="Hegedus B."/>
            <person name="Baldrian P."/>
            <person name="Stursova M."/>
            <person name="Weitz H."/>
            <person name="Taylor A."/>
            <person name="Grigoriev I.V."/>
            <person name="Nagy L.G."/>
            <person name="Martin F."/>
            <person name="Kauserud H."/>
        </authorList>
    </citation>
    <scope>NUCLEOTIDE SEQUENCE</scope>
    <source>
        <strain evidence="9">CBHHK200</strain>
    </source>
</reference>
<dbReference type="PANTHER" id="PTHR11377">
    <property type="entry name" value="N-MYRISTOYL TRANSFERASE"/>
    <property type="match status" value="1"/>
</dbReference>
<evidence type="ECO:0000313" key="9">
    <source>
        <dbReference type="EMBL" id="KAJ7046894.1"/>
    </source>
</evidence>
<dbReference type="Pfam" id="PF01233">
    <property type="entry name" value="NMT"/>
    <property type="match status" value="1"/>
</dbReference>
<evidence type="ECO:0000256" key="7">
    <source>
        <dbReference type="ARBA" id="ARBA00031854"/>
    </source>
</evidence>
<evidence type="ECO:0000256" key="3">
    <source>
        <dbReference type="ARBA" id="ARBA00022240"/>
    </source>
</evidence>
<dbReference type="EC" id="2.3.1.97" evidence="2"/>
<evidence type="ECO:0000256" key="2">
    <source>
        <dbReference type="ARBA" id="ARBA00012923"/>
    </source>
</evidence>
<evidence type="ECO:0000259" key="8">
    <source>
        <dbReference type="Pfam" id="PF01233"/>
    </source>
</evidence>
<dbReference type="CDD" id="cd04301">
    <property type="entry name" value="NAT_SF"/>
    <property type="match status" value="1"/>
</dbReference>
<keyword evidence="5" id="KW-0012">Acyltransferase</keyword>
<dbReference type="SUPFAM" id="SSF55729">
    <property type="entry name" value="Acyl-CoA N-acyltransferases (Nat)"/>
    <property type="match status" value="1"/>
</dbReference>
<keyword evidence="4" id="KW-0808">Transferase</keyword>
<comment type="similarity">
    <text evidence="1">Belongs to the NMT family.</text>
</comment>
<evidence type="ECO:0000256" key="1">
    <source>
        <dbReference type="ARBA" id="ARBA00009469"/>
    </source>
</evidence>
<keyword evidence="10" id="KW-1185">Reference proteome</keyword>
<name>A0AAD6THV3_9AGAR</name>
<proteinExistence type="inferred from homology"/>
<gene>
    <name evidence="9" type="ORF">C8F04DRAFT_1062071</name>
</gene>
<dbReference type="EMBL" id="JARJCM010000002">
    <property type="protein sequence ID" value="KAJ7046894.1"/>
    <property type="molecule type" value="Genomic_DNA"/>
</dbReference>
<dbReference type="Proteomes" id="UP001218188">
    <property type="component" value="Unassembled WGS sequence"/>
</dbReference>
<evidence type="ECO:0000313" key="10">
    <source>
        <dbReference type="Proteomes" id="UP001218188"/>
    </source>
</evidence>
<dbReference type="InterPro" id="IPR022676">
    <property type="entry name" value="NMT_N"/>
</dbReference>
<protein>
    <recommendedName>
        <fullName evidence="3">Glycylpeptide N-tetradecanoyltransferase</fullName>
        <ecNumber evidence="2">2.3.1.97</ecNumber>
    </recommendedName>
    <alternativeName>
        <fullName evidence="6">Myristoyl-CoA:protein N-myristoyltransferase</fullName>
    </alternativeName>
    <alternativeName>
        <fullName evidence="7">Peptide N-myristoyltransferase</fullName>
    </alternativeName>
</protein>
<comment type="caution">
    <text evidence="9">The sequence shown here is derived from an EMBL/GenBank/DDBJ whole genome shotgun (WGS) entry which is preliminary data.</text>
</comment>
<evidence type="ECO:0000256" key="5">
    <source>
        <dbReference type="ARBA" id="ARBA00023315"/>
    </source>
</evidence>
<dbReference type="InterPro" id="IPR000903">
    <property type="entry name" value="NMT"/>
</dbReference>
<dbReference type="InterPro" id="IPR016181">
    <property type="entry name" value="Acyl_CoA_acyltransferase"/>
</dbReference>
<feature type="domain" description="Glycylpeptide N-tetradecanoyltransferase N-terminal" evidence="8">
    <location>
        <begin position="8"/>
        <end position="68"/>
    </location>
</feature>
<dbReference type="GO" id="GO:0004379">
    <property type="term" value="F:glycylpeptide N-tetradecanoyltransferase activity"/>
    <property type="evidence" value="ECO:0007669"/>
    <property type="project" value="UniProtKB-EC"/>
</dbReference>